<reference evidence="1 4" key="1">
    <citation type="submission" date="2017-06" db="EMBL/GenBank/DDBJ databases">
        <title>Biodegradation of gentamicin by bacterial consortia AMQD4 in synthetic medium and raw gentamicin sewage.</title>
        <authorList>
            <person name="Chang H."/>
            <person name="Feng Y."/>
            <person name="Li Z."/>
            <person name="Xue J."/>
            <person name="Cheng D."/>
        </authorList>
    </citation>
    <scope>NUCLEOTIDE SEQUENCE [LARGE SCALE GENOMIC DNA]</scope>
    <source>
        <strain evidence="1 4">BZC3</strain>
    </source>
</reference>
<dbReference type="EMBL" id="CP021995">
    <property type="protein sequence ID" value="ASD28527.1"/>
    <property type="molecule type" value="Genomic_DNA"/>
</dbReference>
<dbReference type="AlphaFoldDB" id="A0A1Z3M2K3"/>
<evidence type="ECO:0000313" key="1">
    <source>
        <dbReference type="EMBL" id="ASD28527.1"/>
    </source>
</evidence>
<accession>A0A1Z3M2K3</accession>
<keyword evidence="6" id="KW-1185">Reference proteome</keyword>
<proteinExistence type="predicted"/>
<dbReference type="EMBL" id="CP035093">
    <property type="protein sequence ID" value="QAT13752.1"/>
    <property type="molecule type" value="Genomic_DNA"/>
</dbReference>
<reference evidence="2 5" key="3">
    <citation type="submission" date="2019-01" db="EMBL/GenBank/DDBJ databases">
        <title>Brevundimonas diminuta Genome sequencing and assembly.</title>
        <authorList>
            <person name="Chen H."/>
        </authorList>
    </citation>
    <scope>NUCLEOTIDE SEQUENCE [LARGE SCALE GENOMIC DNA]</scope>
    <source>
        <strain evidence="2">ATCC</strain>
        <strain evidence="5">ATCC(B) 19146</strain>
    </source>
</reference>
<reference evidence="3 6" key="4">
    <citation type="submission" date="2020-12" db="EMBL/GenBank/DDBJ databases">
        <title>FDA dAtabase for Regulatory Grade micrObial Sequences (FDA-ARGOS): Supporting development and validation of Infectious Disease Dx tests.</title>
        <authorList>
            <person name="Kerrigan L."/>
            <person name="Long C."/>
            <person name="Tallon L."/>
            <person name="Sadzewicz L."/>
            <person name="Zhao X."/>
            <person name="Boylan J."/>
            <person name="Ott S."/>
            <person name="Bowen H."/>
            <person name="Vavikolanu K."/>
            <person name="Mehta A."/>
            <person name="Aluvathingal J."/>
            <person name="Nadendla S."/>
            <person name="Yan Y."/>
            <person name="Sichtig H."/>
        </authorList>
    </citation>
    <scope>NUCLEOTIDE SEQUENCE [LARGE SCALE GENOMIC DNA]</scope>
    <source>
        <strain evidence="3 6">FDAARGOS_1026</strain>
    </source>
</reference>
<dbReference type="Proteomes" id="UP000287388">
    <property type="component" value="Chromosome"/>
</dbReference>
<dbReference type="Proteomes" id="UP000197024">
    <property type="component" value="Chromosome"/>
</dbReference>
<evidence type="ECO:0000313" key="2">
    <source>
        <dbReference type="EMBL" id="QAT13752.1"/>
    </source>
</evidence>
<evidence type="ECO:0000313" key="3">
    <source>
        <dbReference type="EMBL" id="QQB88885.1"/>
    </source>
</evidence>
<organism evidence="1 4">
    <name type="scientific">Brevundimonas diminuta</name>
    <name type="common">Pseudomonas diminuta</name>
    <dbReference type="NCBI Taxonomy" id="293"/>
    <lineage>
        <taxon>Bacteria</taxon>
        <taxon>Pseudomonadati</taxon>
        <taxon>Pseudomonadota</taxon>
        <taxon>Alphaproteobacteria</taxon>
        <taxon>Caulobacterales</taxon>
        <taxon>Caulobacteraceae</taxon>
        <taxon>Brevundimonas</taxon>
    </lineage>
</organism>
<dbReference type="STRING" id="293.GCA_000988015_03111"/>
<sequence>MSDTIHIQIDRADGSLQRLIGLVERRGFHIDGMSMADEGAMRRIALTVRGRDAARSIDNLGRQIDRLIGVARIQAQTFQSEAA</sequence>
<dbReference type="EMBL" id="CP066026">
    <property type="protein sequence ID" value="QQB88885.1"/>
    <property type="molecule type" value="Genomic_DNA"/>
</dbReference>
<protein>
    <submittedName>
        <fullName evidence="3">ACT domain-containing protein</fullName>
    </submittedName>
    <submittedName>
        <fullName evidence="1">Acetolactate synthase 3 regulatory subunit domain protein</fullName>
    </submittedName>
</protein>
<dbReference type="Proteomes" id="UP000596117">
    <property type="component" value="Chromosome"/>
</dbReference>
<dbReference type="KEGG" id="bdm:EQG53_04890"/>
<evidence type="ECO:0000313" key="6">
    <source>
        <dbReference type="Proteomes" id="UP000596117"/>
    </source>
</evidence>
<dbReference type="RefSeq" id="WP_046653132.1">
    <property type="nucleotide sequence ID" value="NZ_BJNC01000001.1"/>
</dbReference>
<dbReference type="Pfam" id="PF13710">
    <property type="entry name" value="ACT_5"/>
    <property type="match status" value="1"/>
</dbReference>
<dbReference type="SUPFAM" id="SSF55021">
    <property type="entry name" value="ACT-like"/>
    <property type="match status" value="1"/>
</dbReference>
<reference evidence="1 4" key="2">
    <citation type="submission" date="2017-06" db="EMBL/GenBank/DDBJ databases">
        <authorList>
            <person name="Kim H.J."/>
            <person name="Triplett B.A."/>
        </authorList>
    </citation>
    <scope>NUCLEOTIDE SEQUENCE [LARGE SCALE GENOMIC DNA]</scope>
    <source>
        <strain evidence="1 4">BZC3</strain>
    </source>
</reference>
<dbReference type="InterPro" id="IPR045865">
    <property type="entry name" value="ACT-like_dom_sf"/>
</dbReference>
<evidence type="ECO:0000313" key="4">
    <source>
        <dbReference type="Proteomes" id="UP000197024"/>
    </source>
</evidence>
<evidence type="ECO:0000313" key="5">
    <source>
        <dbReference type="Proteomes" id="UP000287388"/>
    </source>
</evidence>
<dbReference type="Gene3D" id="3.30.70.260">
    <property type="match status" value="1"/>
</dbReference>
<gene>
    <name evidence="1" type="ORF">CD943_09600</name>
    <name evidence="2" type="ORF">EQG53_04890</name>
    <name evidence="3" type="ORF">I6H83_00045</name>
</gene>
<name>A0A1Z3M2K3_BREDI</name>